<sequence>MASVGVAFLAISMVLLSSVAIAVDHIVGDENGWTLEFNYRKWAFSKLEITFVRRKGFDPLDTLGKKWYICRVSDQCSRGMKLVIDVQSAPKSAARSLVSSIYGVFTAAIVAVAAIFM</sequence>
<protein>
    <submittedName>
        <fullName evidence="1">Uncharacterized protein</fullName>
    </submittedName>
</protein>
<dbReference type="Proteomes" id="UP000828941">
    <property type="component" value="Chromosome 4"/>
</dbReference>
<evidence type="ECO:0000313" key="1">
    <source>
        <dbReference type="EMBL" id="KAI4348474.1"/>
    </source>
</evidence>
<gene>
    <name evidence="1" type="ORF">L6164_009195</name>
</gene>
<keyword evidence="2" id="KW-1185">Reference proteome</keyword>
<proteinExistence type="predicted"/>
<evidence type="ECO:0000313" key="2">
    <source>
        <dbReference type="Proteomes" id="UP000828941"/>
    </source>
</evidence>
<dbReference type="EMBL" id="CM039429">
    <property type="protein sequence ID" value="KAI4348474.1"/>
    <property type="molecule type" value="Genomic_DNA"/>
</dbReference>
<accession>A0ACB9PKJ2</accession>
<comment type="caution">
    <text evidence="1">The sequence shown here is derived from an EMBL/GenBank/DDBJ whole genome shotgun (WGS) entry which is preliminary data.</text>
</comment>
<organism evidence="1 2">
    <name type="scientific">Bauhinia variegata</name>
    <name type="common">Purple orchid tree</name>
    <name type="synonym">Phanera variegata</name>
    <dbReference type="NCBI Taxonomy" id="167791"/>
    <lineage>
        <taxon>Eukaryota</taxon>
        <taxon>Viridiplantae</taxon>
        <taxon>Streptophyta</taxon>
        <taxon>Embryophyta</taxon>
        <taxon>Tracheophyta</taxon>
        <taxon>Spermatophyta</taxon>
        <taxon>Magnoliopsida</taxon>
        <taxon>eudicotyledons</taxon>
        <taxon>Gunneridae</taxon>
        <taxon>Pentapetalae</taxon>
        <taxon>rosids</taxon>
        <taxon>fabids</taxon>
        <taxon>Fabales</taxon>
        <taxon>Fabaceae</taxon>
        <taxon>Cercidoideae</taxon>
        <taxon>Cercideae</taxon>
        <taxon>Bauhiniinae</taxon>
        <taxon>Bauhinia</taxon>
    </lineage>
</organism>
<name>A0ACB9PKJ2_BAUVA</name>
<reference evidence="1 2" key="1">
    <citation type="journal article" date="2022" name="DNA Res.">
        <title>Chromosomal-level genome assembly of the orchid tree Bauhinia variegata (Leguminosae; Cercidoideae) supports the allotetraploid origin hypothesis of Bauhinia.</title>
        <authorList>
            <person name="Zhong Y."/>
            <person name="Chen Y."/>
            <person name="Zheng D."/>
            <person name="Pang J."/>
            <person name="Liu Y."/>
            <person name="Luo S."/>
            <person name="Meng S."/>
            <person name="Qian L."/>
            <person name="Wei D."/>
            <person name="Dai S."/>
            <person name="Zhou R."/>
        </authorList>
    </citation>
    <scope>NUCLEOTIDE SEQUENCE [LARGE SCALE GENOMIC DNA]</scope>
    <source>
        <strain evidence="1">BV-YZ2020</strain>
    </source>
</reference>